<evidence type="ECO:0000313" key="3">
    <source>
        <dbReference type="Proteomes" id="UP000015100"/>
    </source>
</evidence>
<gene>
    <name evidence="2" type="ORF">H072_1044</name>
</gene>
<organism evidence="2 3">
    <name type="scientific">Dactylellina haptotyla (strain CBS 200.50)</name>
    <name type="common">Nematode-trapping fungus</name>
    <name type="synonym">Monacrosporium haptotylum</name>
    <dbReference type="NCBI Taxonomy" id="1284197"/>
    <lineage>
        <taxon>Eukaryota</taxon>
        <taxon>Fungi</taxon>
        <taxon>Dikarya</taxon>
        <taxon>Ascomycota</taxon>
        <taxon>Pezizomycotina</taxon>
        <taxon>Orbiliomycetes</taxon>
        <taxon>Orbiliales</taxon>
        <taxon>Orbiliaceae</taxon>
        <taxon>Dactylellina</taxon>
    </lineage>
</organism>
<dbReference type="Proteomes" id="UP000015100">
    <property type="component" value="Unassembled WGS sequence"/>
</dbReference>
<proteinExistence type="predicted"/>
<keyword evidence="3" id="KW-1185">Reference proteome</keyword>
<comment type="caution">
    <text evidence="2">The sequence shown here is derived from an EMBL/GenBank/DDBJ whole genome shotgun (WGS) entry which is preliminary data.</text>
</comment>
<evidence type="ECO:0000256" key="1">
    <source>
        <dbReference type="SAM" id="MobiDB-lite"/>
    </source>
</evidence>
<protein>
    <submittedName>
        <fullName evidence="2">Uncharacterized protein</fullName>
    </submittedName>
</protein>
<sequence>MPDDVRVYVNLHTVTPGLRLFLNHVTIDLPNRFGKDSDGIGAGFSAFDDDVKGKSAFILHPFDPNTGKVSPDEKTGLDRQLRDKPLEIPLKWDAKGQLEPNKPNDSRRHPKATIGSFIFGSSRTLAGDQSAGSPSVTVEFEVRNAPDKPAFSKKGIIRAMVSPFHDIRSPDDILITYQWMGELPSCMKLPTSVVTDTESLGMGIFLDKESKKMVLMLVDDATWQHKIAPKVFAGIMTGVIAGVGVVAAASGVPPVVFKALSSAAGKVVNKRSSEEEYEYVMYGDGSGFYF</sequence>
<reference evidence="2 3" key="1">
    <citation type="journal article" date="2013" name="PLoS Genet.">
        <title>Genomic mechanisms accounting for the adaptation to parasitism in nematode-trapping fungi.</title>
        <authorList>
            <person name="Meerupati T."/>
            <person name="Andersson K.M."/>
            <person name="Friman E."/>
            <person name="Kumar D."/>
            <person name="Tunlid A."/>
            <person name="Ahren D."/>
        </authorList>
    </citation>
    <scope>NUCLEOTIDE SEQUENCE [LARGE SCALE GENOMIC DNA]</scope>
    <source>
        <strain evidence="2 3">CBS 200.50</strain>
    </source>
</reference>
<dbReference type="HOGENOM" id="CLU_959843_0_0_1"/>
<accession>S8APQ8</accession>
<reference evidence="3" key="2">
    <citation type="submission" date="2013-04" db="EMBL/GenBank/DDBJ databases">
        <title>Genomic mechanisms accounting for the adaptation to parasitism in nematode-trapping fungi.</title>
        <authorList>
            <person name="Ahren D.G."/>
        </authorList>
    </citation>
    <scope>NUCLEOTIDE SEQUENCE [LARGE SCALE GENOMIC DNA]</scope>
    <source>
        <strain evidence="3">CBS 200.50</strain>
    </source>
</reference>
<dbReference type="AlphaFoldDB" id="S8APQ8"/>
<feature type="compositionally biased region" description="Basic and acidic residues" evidence="1">
    <location>
        <begin position="93"/>
        <end position="107"/>
    </location>
</feature>
<feature type="region of interest" description="Disordered" evidence="1">
    <location>
        <begin position="93"/>
        <end position="112"/>
    </location>
</feature>
<evidence type="ECO:0000313" key="2">
    <source>
        <dbReference type="EMBL" id="EPS44940.1"/>
    </source>
</evidence>
<dbReference type="EMBL" id="AQGS01000024">
    <property type="protein sequence ID" value="EPS44940.1"/>
    <property type="molecule type" value="Genomic_DNA"/>
</dbReference>
<name>S8APQ8_DACHA</name>